<gene>
    <name evidence="2 3" type="primary">cowN</name>
    <name evidence="3" type="ORF">EJ913_26690</name>
</gene>
<dbReference type="EMBL" id="RZIJ01000030">
    <property type="protein sequence ID" value="RUQ64039.1"/>
    <property type="molecule type" value="Genomic_DNA"/>
</dbReference>
<keyword evidence="1 2" id="KW-0535">Nitrogen fixation</keyword>
<accession>A0A3S0WRB4</accession>
<comment type="similarity">
    <text evidence="2">Belongs to the CowN family.</text>
</comment>
<evidence type="ECO:0000256" key="1">
    <source>
        <dbReference type="ARBA" id="ARBA00023231"/>
    </source>
</evidence>
<reference evidence="3 4" key="1">
    <citation type="submission" date="2018-12" db="EMBL/GenBank/DDBJ databases">
        <authorList>
            <person name="Yang Y."/>
        </authorList>
    </citation>
    <scope>NUCLEOTIDE SEQUENCE [LARGE SCALE GENOMIC DNA]</scope>
    <source>
        <strain evidence="3 4">GSF71</strain>
    </source>
</reference>
<dbReference type="RefSeq" id="WP_127003676.1">
    <property type="nucleotide sequence ID" value="NZ_JBNPXW010000021.1"/>
</dbReference>
<evidence type="ECO:0000313" key="3">
    <source>
        <dbReference type="EMBL" id="RUQ64039.1"/>
    </source>
</evidence>
<organism evidence="3 4">
    <name type="scientific">Azospirillum doebereinerae</name>
    <dbReference type="NCBI Taxonomy" id="92933"/>
    <lineage>
        <taxon>Bacteria</taxon>
        <taxon>Pseudomonadati</taxon>
        <taxon>Pseudomonadota</taxon>
        <taxon>Alphaproteobacteria</taxon>
        <taxon>Rhodospirillales</taxon>
        <taxon>Azospirillaceae</taxon>
        <taxon>Azospirillum</taxon>
    </lineage>
</organism>
<dbReference type="Proteomes" id="UP000280346">
    <property type="component" value="Unassembled WGS sequence"/>
</dbReference>
<dbReference type="OrthoDB" id="7689335at2"/>
<dbReference type="NCBIfam" id="NF033689">
    <property type="entry name" value="N2Fix_CO_CowN"/>
    <property type="match status" value="1"/>
</dbReference>
<sequence>MTASTVTTSSAADRYVSFNGIDFEGNMQIVLQHLFRYIDDPATGNAFWDRFKERLAKASDDSVRVQDKLLLLHSHVYYMVELFEEHEDEQALRDLKKLEEECF</sequence>
<comment type="function">
    <text evidence="2">Is required to sustain N(2)-dependent growth in the presence of low levels of carbon monoxide (CO). Probably acts by protecting the N(2) fixation ability of the nitrogenase complex, which is inactivated in the presence of CO.</text>
</comment>
<protein>
    <recommendedName>
        <fullName evidence="2">N(2)-fixation sustaining protein CowN</fullName>
    </recommendedName>
    <alternativeName>
        <fullName evidence="2">CO weal-nitrogenase</fullName>
    </alternativeName>
</protein>
<dbReference type="Pfam" id="PF20543">
    <property type="entry name" value="CowN"/>
    <property type="match status" value="1"/>
</dbReference>
<dbReference type="AlphaFoldDB" id="A0A3S0WRB4"/>
<dbReference type="HAMAP" id="MF_02117">
    <property type="entry name" value="CowN"/>
    <property type="match status" value="1"/>
</dbReference>
<dbReference type="GO" id="GO:0009399">
    <property type="term" value="P:nitrogen fixation"/>
    <property type="evidence" value="ECO:0007669"/>
    <property type="project" value="UniProtKB-UniRule"/>
</dbReference>
<keyword evidence="4" id="KW-1185">Reference proteome</keyword>
<evidence type="ECO:0000313" key="4">
    <source>
        <dbReference type="Proteomes" id="UP000280346"/>
    </source>
</evidence>
<name>A0A3S0WRB4_9PROT</name>
<comment type="caution">
    <text evidence="3">The sequence shown here is derived from an EMBL/GenBank/DDBJ whole genome shotgun (WGS) entry which is preliminary data.</text>
</comment>
<evidence type="ECO:0000256" key="2">
    <source>
        <dbReference type="HAMAP-Rule" id="MF_02117"/>
    </source>
</evidence>
<dbReference type="InterPro" id="IPR024899">
    <property type="entry name" value="CowN"/>
</dbReference>
<proteinExistence type="inferred from homology"/>